<dbReference type="RefSeq" id="WP_006974373.1">
    <property type="nucleotide sequence ID" value="NZ_ABCS01000064.1"/>
</dbReference>
<dbReference type="PANTHER" id="PTHR43289:SF6">
    <property type="entry name" value="SERINE_THREONINE-PROTEIN KINASE NEKL-3"/>
    <property type="match status" value="1"/>
</dbReference>
<dbReference type="EMBL" id="ABCS01000064">
    <property type="protein sequence ID" value="EDM76491.1"/>
    <property type="molecule type" value="Genomic_DNA"/>
</dbReference>
<dbReference type="InterPro" id="IPR011009">
    <property type="entry name" value="Kinase-like_dom_sf"/>
</dbReference>
<feature type="binding site" evidence="5">
    <location>
        <position position="71"/>
    </location>
    <ligand>
        <name>ATP</name>
        <dbReference type="ChEBI" id="CHEBI:30616"/>
    </ligand>
</feature>
<sequence length="934" mass="101283">MSEDSNPIGEAPTGGLPLALAKRRVLAKLLGEAPQAVRIGRFVLERELGRGGMGSVWLAHDEQLQRLVALKFLRSDLDPDRGDPRLLGEAQSLARLSHPNVIAVYDVGSHEGRVWIAMEYVPGQTMREWSAQDPEPRAVLRHWIAAGRGLESVHQRGLVHRDVKPDNVLLGEDGRVRLIDFGLVRSVDGREGQLPSTEPALRRASEEEASPTETGAFVGTFAYAAPEQRARQRVDALADQYAYCVSVWEALTGERPQAHPPVPPTGAARGLMSPRVRRALTRGLDPEPTRRYPSMGPLLAQLESRRGLWLGAAALGLTLAAGLVAGTTLTSQAPTPVPCSRTDAALERTLSAERRAALLAGLEPGAAAVMAPLLDDWSGRWRGAAQRSCEEVHVEQTRSPETLDRRRACLDNSLVELEVVLIALEGGEPLRADPFRHIQDPQTCLSPSLLEARAQPTLDPETAEQAAQLRARLVDLRIGAKPVSFEARIAAAEDTLASIEALDVPALRAYALETLTALTTTAGKAEDAHRYAGALIDLAAELDDPALLAAAWRRKADIELELELDVDAAQWSAQRSMELAAKLRGQPRVYARALVARGRVAFLKEDHQAAARDFQAASEELARSGPSNDGLRARVLRNLALALVALDDRPGADAARRSALELERRTPLEVGVQAQGDKHYGDAQDAMDAGKHEEATHAAQLALDAYAAEFGPDCRGIADTHILLANVEIIQGRFESSRTHAEAADRVLRQRFGVLDRDRFITQTALASAAFYERDFAAAATAFGLALELAQHQHQSDEDLALLQANLGEALLHDGRVLEARAMLERAVAQLEGTGTPERAALDVPRKALGATYLALGQLDAAQRELARARANLERHGNNPLELADATWLLARAELGLERRPQAQNLAESASAQFGALDLPGKENEIQAWLARYF</sequence>
<dbReference type="Gene3D" id="1.25.40.10">
    <property type="entry name" value="Tetratricopeptide repeat domain"/>
    <property type="match status" value="2"/>
</dbReference>
<name>A6GCD2_9BACT</name>
<dbReference type="InterPro" id="IPR000719">
    <property type="entry name" value="Prot_kinase_dom"/>
</dbReference>
<dbReference type="Proteomes" id="UP000005801">
    <property type="component" value="Unassembled WGS sequence"/>
</dbReference>
<keyword evidence="9" id="KW-1185">Reference proteome</keyword>
<dbReference type="AlphaFoldDB" id="A6GCD2"/>
<evidence type="ECO:0000256" key="5">
    <source>
        <dbReference type="PROSITE-ProRule" id="PRU10141"/>
    </source>
</evidence>
<evidence type="ECO:0000256" key="3">
    <source>
        <dbReference type="ARBA" id="ARBA00022777"/>
    </source>
</evidence>
<keyword evidence="4 5" id="KW-0067">ATP-binding</keyword>
<dbReference type="Gene3D" id="1.10.510.10">
    <property type="entry name" value="Transferase(Phosphotransferase) domain 1"/>
    <property type="match status" value="1"/>
</dbReference>
<keyword evidence="1" id="KW-0808">Transferase</keyword>
<gene>
    <name evidence="8" type="ORF">PPSIR1_00992</name>
</gene>
<dbReference type="GO" id="GO:0005524">
    <property type="term" value="F:ATP binding"/>
    <property type="evidence" value="ECO:0007669"/>
    <property type="project" value="UniProtKB-UniRule"/>
</dbReference>
<dbReference type="Pfam" id="PF00069">
    <property type="entry name" value="Pkinase"/>
    <property type="match status" value="1"/>
</dbReference>
<protein>
    <submittedName>
        <fullName evidence="8">Serine/threonine kinase family protein</fullName>
    </submittedName>
</protein>
<dbReference type="STRING" id="391625.PPSIR1_00992"/>
<dbReference type="CDD" id="cd14014">
    <property type="entry name" value="STKc_PknB_like"/>
    <property type="match status" value="1"/>
</dbReference>
<accession>A6GCD2</accession>
<keyword evidence="2 5" id="KW-0547">Nucleotide-binding</keyword>
<dbReference type="PROSITE" id="PS00108">
    <property type="entry name" value="PROTEIN_KINASE_ST"/>
    <property type="match status" value="1"/>
</dbReference>
<feature type="domain" description="Protein kinase" evidence="7">
    <location>
        <begin position="42"/>
        <end position="310"/>
    </location>
</feature>
<dbReference type="InterPro" id="IPR017441">
    <property type="entry name" value="Protein_kinase_ATP_BS"/>
</dbReference>
<comment type="caution">
    <text evidence="8">The sequence shown here is derived from an EMBL/GenBank/DDBJ whole genome shotgun (WGS) entry which is preliminary data.</text>
</comment>
<organism evidence="8 9">
    <name type="scientific">Plesiocystis pacifica SIR-1</name>
    <dbReference type="NCBI Taxonomy" id="391625"/>
    <lineage>
        <taxon>Bacteria</taxon>
        <taxon>Pseudomonadati</taxon>
        <taxon>Myxococcota</taxon>
        <taxon>Polyangia</taxon>
        <taxon>Nannocystales</taxon>
        <taxon>Nannocystaceae</taxon>
        <taxon>Plesiocystis</taxon>
    </lineage>
</organism>
<evidence type="ECO:0000313" key="9">
    <source>
        <dbReference type="Proteomes" id="UP000005801"/>
    </source>
</evidence>
<dbReference type="InterPro" id="IPR011990">
    <property type="entry name" value="TPR-like_helical_dom_sf"/>
</dbReference>
<dbReference type="PROSITE" id="PS50011">
    <property type="entry name" value="PROTEIN_KINASE_DOM"/>
    <property type="match status" value="1"/>
</dbReference>
<evidence type="ECO:0000256" key="1">
    <source>
        <dbReference type="ARBA" id="ARBA00022679"/>
    </source>
</evidence>
<dbReference type="OrthoDB" id="9801841at2"/>
<dbReference type="GO" id="GO:0004674">
    <property type="term" value="F:protein serine/threonine kinase activity"/>
    <property type="evidence" value="ECO:0007669"/>
    <property type="project" value="TreeGrafter"/>
</dbReference>
<dbReference type="InterPro" id="IPR019734">
    <property type="entry name" value="TPR_rpt"/>
</dbReference>
<dbReference type="SUPFAM" id="SSF48452">
    <property type="entry name" value="TPR-like"/>
    <property type="match status" value="2"/>
</dbReference>
<evidence type="ECO:0000256" key="2">
    <source>
        <dbReference type="ARBA" id="ARBA00022741"/>
    </source>
</evidence>
<dbReference type="PANTHER" id="PTHR43289">
    <property type="entry name" value="MITOGEN-ACTIVATED PROTEIN KINASE KINASE KINASE 20-RELATED"/>
    <property type="match status" value="1"/>
</dbReference>
<evidence type="ECO:0000259" key="7">
    <source>
        <dbReference type="PROSITE" id="PS50011"/>
    </source>
</evidence>
<feature type="region of interest" description="Disordered" evidence="6">
    <location>
        <begin position="189"/>
        <end position="212"/>
    </location>
</feature>
<reference evidence="8 9" key="1">
    <citation type="submission" date="2007-06" db="EMBL/GenBank/DDBJ databases">
        <authorList>
            <person name="Shimkets L."/>
            <person name="Ferriera S."/>
            <person name="Johnson J."/>
            <person name="Kravitz S."/>
            <person name="Beeson K."/>
            <person name="Sutton G."/>
            <person name="Rogers Y.-H."/>
            <person name="Friedman R."/>
            <person name="Frazier M."/>
            <person name="Venter J.C."/>
        </authorList>
    </citation>
    <scope>NUCLEOTIDE SEQUENCE [LARGE SCALE GENOMIC DNA]</scope>
    <source>
        <strain evidence="8 9">SIR-1</strain>
    </source>
</reference>
<dbReference type="eggNOG" id="COG0515">
    <property type="taxonomic scope" value="Bacteria"/>
</dbReference>
<dbReference type="InterPro" id="IPR008271">
    <property type="entry name" value="Ser/Thr_kinase_AS"/>
</dbReference>
<dbReference type="SMART" id="SM00028">
    <property type="entry name" value="TPR"/>
    <property type="match status" value="4"/>
</dbReference>
<dbReference type="PROSITE" id="PS00107">
    <property type="entry name" value="PROTEIN_KINASE_ATP"/>
    <property type="match status" value="1"/>
</dbReference>
<dbReference type="SUPFAM" id="SSF56112">
    <property type="entry name" value="Protein kinase-like (PK-like)"/>
    <property type="match status" value="1"/>
</dbReference>
<evidence type="ECO:0000256" key="6">
    <source>
        <dbReference type="SAM" id="MobiDB-lite"/>
    </source>
</evidence>
<keyword evidence="3 8" id="KW-0418">Kinase</keyword>
<dbReference type="Gene3D" id="3.30.200.20">
    <property type="entry name" value="Phosphorylase Kinase, domain 1"/>
    <property type="match status" value="1"/>
</dbReference>
<proteinExistence type="predicted"/>
<dbReference type="SMART" id="SM00220">
    <property type="entry name" value="S_TKc"/>
    <property type="match status" value="1"/>
</dbReference>
<evidence type="ECO:0000256" key="4">
    <source>
        <dbReference type="ARBA" id="ARBA00022840"/>
    </source>
</evidence>
<evidence type="ECO:0000313" key="8">
    <source>
        <dbReference type="EMBL" id="EDM76491.1"/>
    </source>
</evidence>